<dbReference type="InterPro" id="IPR049559">
    <property type="entry name" value="Rrp6p-like_exo"/>
</dbReference>
<evidence type="ECO:0000256" key="2">
    <source>
        <dbReference type="ARBA" id="ARBA00022722"/>
    </source>
</evidence>
<proteinExistence type="inferred from homology"/>
<dbReference type="RefSeq" id="XP_014182782.1">
    <property type="nucleotide sequence ID" value="XM_014327307.1"/>
</dbReference>
<dbReference type="GO" id="GO:0000176">
    <property type="term" value="C:nuclear exosome (RNase complex)"/>
    <property type="evidence" value="ECO:0007669"/>
    <property type="project" value="InterPro"/>
</dbReference>
<feature type="domain" description="3'-5' exonuclease" evidence="8">
    <location>
        <begin position="316"/>
        <end position="486"/>
    </location>
</feature>
<dbReference type="EMBL" id="ALBS01000048">
    <property type="protein sequence ID" value="EJT51646.1"/>
    <property type="molecule type" value="Genomic_DNA"/>
</dbReference>
<dbReference type="InterPro" id="IPR036397">
    <property type="entry name" value="RNaseH_sf"/>
</dbReference>
<dbReference type="Gene3D" id="3.30.420.10">
    <property type="entry name" value="Ribonuclease H-like superfamily/Ribonuclease H"/>
    <property type="match status" value="1"/>
</dbReference>
<organism evidence="9 10">
    <name type="scientific">Trichosporon asahii var. asahii (strain ATCC 90039 / CBS 2479 / JCM 2466 / KCTC 7840 / NBRC 103889/ NCYC 2677 / UAMH 7654)</name>
    <name type="common">Yeast</name>
    <dbReference type="NCBI Taxonomy" id="1186058"/>
    <lineage>
        <taxon>Eukaryota</taxon>
        <taxon>Fungi</taxon>
        <taxon>Dikarya</taxon>
        <taxon>Basidiomycota</taxon>
        <taxon>Agaricomycotina</taxon>
        <taxon>Tremellomycetes</taxon>
        <taxon>Trichosporonales</taxon>
        <taxon>Trichosporonaceae</taxon>
        <taxon>Trichosporon</taxon>
    </lineage>
</organism>
<feature type="compositionally biased region" description="Basic residues" evidence="7">
    <location>
        <begin position="795"/>
        <end position="805"/>
    </location>
</feature>
<feature type="compositionally biased region" description="Polar residues" evidence="7">
    <location>
        <begin position="749"/>
        <end position="765"/>
    </location>
</feature>
<dbReference type="GO" id="GO:0071035">
    <property type="term" value="P:nuclear polyadenylation-dependent rRNA catabolic process"/>
    <property type="evidence" value="ECO:0007669"/>
    <property type="project" value="TreeGrafter"/>
</dbReference>
<keyword evidence="3" id="KW-0378">Hydrolase</keyword>
<dbReference type="GO" id="GO:0003727">
    <property type="term" value="F:single-stranded RNA binding"/>
    <property type="evidence" value="ECO:0007669"/>
    <property type="project" value="TreeGrafter"/>
</dbReference>
<dbReference type="SUPFAM" id="SSF53098">
    <property type="entry name" value="Ribonuclease H-like"/>
    <property type="match status" value="1"/>
</dbReference>
<dbReference type="GO" id="GO:0071044">
    <property type="term" value="P:histone mRNA catabolic process"/>
    <property type="evidence" value="ECO:0007669"/>
    <property type="project" value="TreeGrafter"/>
</dbReference>
<feature type="compositionally biased region" description="Polar residues" evidence="7">
    <location>
        <begin position="624"/>
        <end position="633"/>
    </location>
</feature>
<dbReference type="FunFam" id="3.30.420.10:FF:000059">
    <property type="entry name" value="Exosome complex exonuclease Rrp6"/>
    <property type="match status" value="1"/>
</dbReference>
<feature type="region of interest" description="Disordered" evidence="7">
    <location>
        <begin position="668"/>
        <end position="703"/>
    </location>
</feature>
<dbReference type="GO" id="GO:0005730">
    <property type="term" value="C:nucleolus"/>
    <property type="evidence" value="ECO:0007669"/>
    <property type="project" value="TreeGrafter"/>
</dbReference>
<dbReference type="GO" id="GO:0071040">
    <property type="term" value="P:nuclear polyadenylation-dependent antisense transcript catabolic process"/>
    <property type="evidence" value="ECO:0007669"/>
    <property type="project" value="TreeGrafter"/>
</dbReference>
<feature type="compositionally biased region" description="Polar residues" evidence="7">
    <location>
        <begin position="897"/>
        <end position="906"/>
    </location>
</feature>
<keyword evidence="1" id="KW-0698">rRNA processing</keyword>
<keyword evidence="2" id="KW-0540">Nuclease</keyword>
<feature type="compositionally biased region" description="Low complexity" evidence="7">
    <location>
        <begin position="671"/>
        <end position="683"/>
    </location>
</feature>
<dbReference type="AlphaFoldDB" id="J5TML1"/>
<dbReference type="InterPro" id="IPR012337">
    <property type="entry name" value="RNaseH-like_sf"/>
</dbReference>
<evidence type="ECO:0000256" key="4">
    <source>
        <dbReference type="ARBA" id="ARBA00022835"/>
    </source>
</evidence>
<dbReference type="GO" id="GO:0000175">
    <property type="term" value="F:3'-5'-RNA exonuclease activity"/>
    <property type="evidence" value="ECO:0007669"/>
    <property type="project" value="InterPro"/>
</dbReference>
<evidence type="ECO:0000256" key="1">
    <source>
        <dbReference type="ARBA" id="ARBA00022552"/>
    </source>
</evidence>
<evidence type="ECO:0000256" key="3">
    <source>
        <dbReference type="ARBA" id="ARBA00022801"/>
    </source>
</evidence>
<dbReference type="GO" id="GO:0071037">
    <property type="term" value="P:nuclear polyadenylation-dependent snRNA catabolic process"/>
    <property type="evidence" value="ECO:0007669"/>
    <property type="project" value="TreeGrafter"/>
</dbReference>
<dbReference type="GO" id="GO:0071036">
    <property type="term" value="P:nuclear polyadenylation-dependent snoRNA catabolic process"/>
    <property type="evidence" value="ECO:0007669"/>
    <property type="project" value="TreeGrafter"/>
</dbReference>
<name>J5TML1_TRIAS</name>
<feature type="region of interest" description="Disordered" evidence="7">
    <location>
        <begin position="729"/>
        <end position="906"/>
    </location>
</feature>
<accession>J5TML1</accession>
<evidence type="ECO:0000259" key="8">
    <source>
        <dbReference type="SMART" id="SM00474"/>
    </source>
</evidence>
<dbReference type="InterPro" id="IPR012588">
    <property type="entry name" value="Exosome-assoc_fac_Rrp6_N"/>
</dbReference>
<dbReference type="InterPro" id="IPR045092">
    <property type="entry name" value="Rrp6-like"/>
</dbReference>
<comment type="caution">
    <text evidence="9">The sequence shown here is derived from an EMBL/GenBank/DDBJ whole genome shotgun (WGS) entry which is preliminary data.</text>
</comment>
<evidence type="ECO:0000313" key="10">
    <source>
        <dbReference type="Proteomes" id="UP000002748"/>
    </source>
</evidence>
<keyword evidence="5" id="KW-0269">Exonuclease</keyword>
<dbReference type="CDD" id="cd06147">
    <property type="entry name" value="Rrp6p_like_exo"/>
    <property type="match status" value="1"/>
</dbReference>
<reference evidence="9 10" key="1">
    <citation type="journal article" date="2012" name="Eukaryot. Cell">
        <title>Draft genome sequence of CBS 2479, the standard type strain of Trichosporon asahii.</title>
        <authorList>
            <person name="Yang R.Y."/>
            <person name="Li H.T."/>
            <person name="Zhu H."/>
            <person name="Zhou G.P."/>
            <person name="Wang M."/>
            <person name="Wang L."/>
        </authorList>
    </citation>
    <scope>NUCLEOTIDE SEQUENCE [LARGE SCALE GENOMIC DNA]</scope>
    <source>
        <strain evidence="10">ATCC 90039 / CBS 2479 / JCM 2466 / KCTC 7840 / NCYC 2677 / UAMH 7654</strain>
    </source>
</reference>
<feature type="compositionally biased region" description="Low complexity" evidence="7">
    <location>
        <begin position="1"/>
        <end position="26"/>
    </location>
</feature>
<dbReference type="KEGG" id="tasa:A1Q1_07058"/>
<dbReference type="GO" id="GO:0071051">
    <property type="term" value="P:poly(A)-dependent snoRNA 3'-end processing"/>
    <property type="evidence" value="ECO:0007669"/>
    <property type="project" value="TreeGrafter"/>
</dbReference>
<feature type="compositionally biased region" description="Low complexity" evidence="7">
    <location>
        <begin position="607"/>
        <end position="623"/>
    </location>
</feature>
<dbReference type="SMART" id="SM00474">
    <property type="entry name" value="35EXOc"/>
    <property type="match status" value="1"/>
</dbReference>
<protein>
    <recommendedName>
        <fullName evidence="8">3'-5' exonuclease domain-containing protein</fullName>
    </recommendedName>
</protein>
<dbReference type="PANTHER" id="PTHR12124">
    <property type="entry name" value="POLYMYOSITIS/SCLERODERMA AUTOANTIGEN-RELATED"/>
    <property type="match status" value="1"/>
</dbReference>
<evidence type="ECO:0000313" key="9">
    <source>
        <dbReference type="EMBL" id="EJT51646.1"/>
    </source>
</evidence>
<feature type="region of interest" description="Disordered" evidence="7">
    <location>
        <begin position="602"/>
        <end position="633"/>
    </location>
</feature>
<comment type="similarity">
    <text evidence="6">Belongs to the exosome component 10/RRP6 family.</text>
</comment>
<evidence type="ECO:0000256" key="6">
    <source>
        <dbReference type="ARBA" id="ARBA00043957"/>
    </source>
</evidence>
<dbReference type="Pfam" id="PF01612">
    <property type="entry name" value="DNA_pol_A_exo1"/>
    <property type="match status" value="1"/>
</dbReference>
<dbReference type="Pfam" id="PF08066">
    <property type="entry name" value="PMC2NT"/>
    <property type="match status" value="1"/>
</dbReference>
<feature type="compositionally biased region" description="Low complexity" evidence="7">
    <location>
        <begin position="769"/>
        <end position="782"/>
    </location>
</feature>
<feature type="compositionally biased region" description="Basic residues" evidence="7">
    <location>
        <begin position="824"/>
        <end position="834"/>
    </location>
</feature>
<dbReference type="GO" id="GO:0000467">
    <property type="term" value="P:exonucleolytic trimming to generate mature 3'-end of 5.8S rRNA from tricistronic rRNA transcript (SSU-rRNA, 5.8S rRNA, LSU-rRNA)"/>
    <property type="evidence" value="ECO:0007669"/>
    <property type="project" value="InterPro"/>
</dbReference>
<evidence type="ECO:0000256" key="5">
    <source>
        <dbReference type="ARBA" id="ARBA00022839"/>
    </source>
</evidence>
<feature type="region of interest" description="Disordered" evidence="7">
    <location>
        <begin position="1"/>
        <end position="51"/>
    </location>
</feature>
<dbReference type="GeneID" id="25990570"/>
<dbReference type="Proteomes" id="UP000002748">
    <property type="component" value="Unassembled WGS sequence"/>
</dbReference>
<sequence length="906" mass="97589">MASGNGSKSKGKKAASSSKPSSKPSSRAQSEGSPSAPGPVPNPSTDFAGFVDNMTKALEASTSAAAGFPDKSDLAFHRTLDRKFAKGLDATGQRVLDLTDRLLQLAVEGSQEKTKAAGGKVKPRRKVTDEDDVVDSFQATVIEFIDALLEDAVGSGCRTLLTLKDSNLDEVNGKKQKAAIDIKPSLAAKAGQKLPGPFSQTSQARLPTHLFNAPGIAKPQLLFQDGVDNSPDARWSPTLPVKEHAMVPLGHTISEDDSWPMGEMDDDPKKVAARREKIAKFEQHPYYYETRHLPYPTSMFTSSTPIRPKSFEDTPFEFIDTPEQLAALTETLKKAKEIAVDLEHHNQRSYYGFTCLMQISTREGDWIIDTLALRAELREHKLGHVFADPSVVKVFHGADSDIVWLQEDFDIYIVNLFDTYHATKVLEFPKFSLASLLQLYCDFEPDKRYQMADWRIRPIPDEMMKYARSDTHFLLFIYDNLRNALIARASRTPSPSVEGQTPKPNPQRAMRKVLDLSSETALKLYQRDGYDPVKGQGMNGWANLSKKLGKKDVMKEEVLIQLSHLRPNNASVLARTLVHQSAEAYARADEIAEVIKNAAAAFRARSPSKSPSKSLTPLSGTTSRAQSVVTATKKSTKAAGPVIDVWAGIGTGAGAPSSSALFGSTLTKKTASPSKNSQKASSSLFGSTLSTPGGGRSSRKASPGFNAVQSSIFSALAPAVAAPKVEVEAPGSSLPAPETVPFVPAANRKNATSDQIPTATTTKKSAQPAETTAEVEVATSAAPKATVDDDGIVSVKKKKAKKPKKASPSPVTDGAPGSGDAKSEKKKPAKKQKVKAGDIPTFSYENEANLLDEPAKAATNQRKAKKAKHDTKGDSKKKTGIDTSAFRRPAPDATAPKSGNRSGTFM</sequence>
<gene>
    <name evidence="9" type="ORF">A1Q1_07058</name>
</gene>
<evidence type="ECO:0000256" key="7">
    <source>
        <dbReference type="SAM" id="MobiDB-lite"/>
    </source>
</evidence>
<dbReference type="VEuPathDB" id="FungiDB:A1Q1_07058"/>
<dbReference type="PANTHER" id="PTHR12124:SF47">
    <property type="entry name" value="EXOSOME COMPONENT 10"/>
    <property type="match status" value="1"/>
</dbReference>
<feature type="compositionally biased region" description="Basic and acidic residues" evidence="7">
    <location>
        <begin position="870"/>
        <end position="880"/>
    </location>
</feature>
<dbReference type="GO" id="GO:0071038">
    <property type="term" value="P:TRAMP-dependent tRNA surveillance pathway"/>
    <property type="evidence" value="ECO:0007669"/>
    <property type="project" value="TreeGrafter"/>
</dbReference>
<keyword evidence="4" id="KW-0271">Exosome</keyword>
<dbReference type="HOGENOM" id="CLU_010129_3_0_1"/>
<dbReference type="GO" id="GO:0071039">
    <property type="term" value="P:nuclear polyadenylation-dependent CUT catabolic process"/>
    <property type="evidence" value="ECO:0007669"/>
    <property type="project" value="TreeGrafter"/>
</dbReference>
<dbReference type="InterPro" id="IPR002562">
    <property type="entry name" value="3'-5'_exonuclease_dom"/>
</dbReference>
<dbReference type="OrthoDB" id="2250022at2759"/>